<protein>
    <recommendedName>
        <fullName evidence="3">histidine kinase</fullName>
        <ecNumber evidence="3">2.7.13.3</ecNumber>
    </recommendedName>
</protein>
<dbReference type="Pfam" id="PF00672">
    <property type="entry name" value="HAMP"/>
    <property type="match status" value="1"/>
</dbReference>
<keyword evidence="14" id="KW-1185">Reference proteome</keyword>
<dbReference type="RefSeq" id="WP_184574316.1">
    <property type="nucleotide sequence ID" value="NZ_JACHJT010000001.1"/>
</dbReference>
<keyword evidence="9" id="KW-0902">Two-component regulatory system</keyword>
<dbReference type="InterPro" id="IPR005467">
    <property type="entry name" value="His_kinase_dom"/>
</dbReference>
<keyword evidence="6" id="KW-0812">Transmembrane</keyword>
<dbReference type="EMBL" id="JACHJT010000001">
    <property type="protein sequence ID" value="MBB4929659.1"/>
    <property type="molecule type" value="Genomic_DNA"/>
</dbReference>
<accession>A0A7W7RCW8</accession>
<dbReference type="EC" id="2.7.13.3" evidence="3"/>
<dbReference type="PANTHER" id="PTHR45436">
    <property type="entry name" value="SENSOR HISTIDINE KINASE YKOH"/>
    <property type="match status" value="1"/>
</dbReference>
<evidence type="ECO:0000256" key="1">
    <source>
        <dbReference type="ARBA" id="ARBA00000085"/>
    </source>
</evidence>
<dbReference type="GO" id="GO:0005886">
    <property type="term" value="C:plasma membrane"/>
    <property type="evidence" value="ECO:0007669"/>
    <property type="project" value="UniProtKB-SubCell"/>
</dbReference>
<dbReference type="CDD" id="cd00082">
    <property type="entry name" value="HisKA"/>
    <property type="match status" value="1"/>
</dbReference>
<dbReference type="InterPro" id="IPR003594">
    <property type="entry name" value="HATPase_dom"/>
</dbReference>
<comment type="subcellular location">
    <subcellularLocation>
        <location evidence="2">Cell membrane</location>
    </subcellularLocation>
</comment>
<name>A0A7W7RCW8_9ACTN</name>
<keyword evidence="4" id="KW-0597">Phosphoprotein</keyword>
<comment type="caution">
    <text evidence="13">The sequence shown here is derived from an EMBL/GenBank/DDBJ whole genome shotgun (WGS) entry which is preliminary data.</text>
</comment>
<evidence type="ECO:0000256" key="4">
    <source>
        <dbReference type="ARBA" id="ARBA00022553"/>
    </source>
</evidence>
<evidence type="ECO:0000256" key="6">
    <source>
        <dbReference type="ARBA" id="ARBA00022692"/>
    </source>
</evidence>
<dbReference type="InterPro" id="IPR003660">
    <property type="entry name" value="HAMP_dom"/>
</dbReference>
<dbReference type="CDD" id="cd06225">
    <property type="entry name" value="HAMP"/>
    <property type="match status" value="1"/>
</dbReference>
<sequence length="482" mass="50695">MTARSSEPQRRLSLRGRLVLLLAALLVLGISVPTGAMFGAVQDWAGDTRHAVLRDTGQALAADLPAGDPTLPPASPFAPAEGQVPSFFQLRDDHGAVLETVSNGGAPALADPLPADAIPAGSGTETFTRAPARGGGDDDAGWLVRTARLPDGGMLVVAMPDTATEQLVGRVGRIALACSIASLVVVVALSWPMVGRAMRPLRRVADTADGIAAGDLSRRAPTAGQNTEVGRLATAFNAMLNQVQEAIEARDASERRLRRFVSDAAHELRTPVATVRGYAELFRRGAADRPEDLAKAMDRIESESRRMGALVEEMLLLARLDEEPAELRRDPVDIRALAADAVADAGAADPRRRFDLRAGGPVWVSGEDERLRRLLGNLLVNVTRHTPEGTRADVRLRAEETSAIIEVADNGPGLGETEPERVFERFFRSGGHRAHADSGAGLGLAIVAALAAAHGGTAQAENAPGGGARFRVTLPAAEPPAP</sequence>
<gene>
    <name evidence="13" type="ORF">F4561_000479</name>
</gene>
<dbReference type="FunFam" id="1.10.287.130:FF:000001">
    <property type="entry name" value="Two-component sensor histidine kinase"/>
    <property type="match status" value="1"/>
</dbReference>
<dbReference type="InterPro" id="IPR036890">
    <property type="entry name" value="HATPase_C_sf"/>
</dbReference>
<dbReference type="Gene3D" id="3.30.565.10">
    <property type="entry name" value="Histidine kinase-like ATPase, C-terminal domain"/>
    <property type="match status" value="1"/>
</dbReference>
<dbReference type="PANTHER" id="PTHR45436:SF5">
    <property type="entry name" value="SENSOR HISTIDINE KINASE TRCS"/>
    <property type="match status" value="1"/>
</dbReference>
<dbReference type="SMART" id="SM00387">
    <property type="entry name" value="HATPase_c"/>
    <property type="match status" value="1"/>
</dbReference>
<dbReference type="Pfam" id="PF00512">
    <property type="entry name" value="HisKA"/>
    <property type="match status" value="1"/>
</dbReference>
<dbReference type="GO" id="GO:0000155">
    <property type="term" value="F:phosphorelay sensor kinase activity"/>
    <property type="evidence" value="ECO:0007669"/>
    <property type="project" value="InterPro"/>
</dbReference>
<proteinExistence type="predicted"/>
<feature type="domain" description="Histidine kinase" evidence="11">
    <location>
        <begin position="263"/>
        <end position="478"/>
    </location>
</feature>
<dbReference type="SUPFAM" id="SSF47384">
    <property type="entry name" value="Homodimeric domain of signal transducing histidine kinase"/>
    <property type="match status" value="1"/>
</dbReference>
<dbReference type="PRINTS" id="PR00344">
    <property type="entry name" value="BCTRLSENSOR"/>
</dbReference>
<evidence type="ECO:0000256" key="2">
    <source>
        <dbReference type="ARBA" id="ARBA00004236"/>
    </source>
</evidence>
<evidence type="ECO:0000313" key="14">
    <source>
        <dbReference type="Proteomes" id="UP000523007"/>
    </source>
</evidence>
<keyword evidence="10" id="KW-0472">Membrane</keyword>
<dbReference type="InterPro" id="IPR036097">
    <property type="entry name" value="HisK_dim/P_sf"/>
</dbReference>
<dbReference type="InterPro" id="IPR050428">
    <property type="entry name" value="TCS_sensor_his_kinase"/>
</dbReference>
<dbReference type="Pfam" id="PF02518">
    <property type="entry name" value="HATPase_c"/>
    <property type="match status" value="1"/>
</dbReference>
<dbReference type="SUPFAM" id="SSF158472">
    <property type="entry name" value="HAMP domain-like"/>
    <property type="match status" value="1"/>
</dbReference>
<evidence type="ECO:0000256" key="3">
    <source>
        <dbReference type="ARBA" id="ARBA00012438"/>
    </source>
</evidence>
<dbReference type="Gene3D" id="1.10.287.130">
    <property type="match status" value="1"/>
</dbReference>
<reference evidence="13 14" key="1">
    <citation type="submission" date="2020-08" db="EMBL/GenBank/DDBJ databases">
        <title>Sequencing the genomes of 1000 actinobacteria strains.</title>
        <authorList>
            <person name="Klenk H.-P."/>
        </authorList>
    </citation>
    <scope>NUCLEOTIDE SEQUENCE [LARGE SCALE GENOMIC DNA]</scope>
    <source>
        <strain evidence="13 14">DSM 102030</strain>
    </source>
</reference>
<dbReference type="AlphaFoldDB" id="A0A7W7RCW8"/>
<dbReference type="InterPro" id="IPR004358">
    <property type="entry name" value="Sig_transdc_His_kin-like_C"/>
</dbReference>
<evidence type="ECO:0000256" key="7">
    <source>
        <dbReference type="ARBA" id="ARBA00022777"/>
    </source>
</evidence>
<keyword evidence="5 13" id="KW-0808">Transferase</keyword>
<evidence type="ECO:0000256" key="5">
    <source>
        <dbReference type="ARBA" id="ARBA00022679"/>
    </source>
</evidence>
<dbReference type="CDD" id="cd00075">
    <property type="entry name" value="HATPase"/>
    <property type="match status" value="1"/>
</dbReference>
<dbReference type="Proteomes" id="UP000523007">
    <property type="component" value="Unassembled WGS sequence"/>
</dbReference>
<evidence type="ECO:0000256" key="8">
    <source>
        <dbReference type="ARBA" id="ARBA00022989"/>
    </source>
</evidence>
<dbReference type="SMART" id="SM00388">
    <property type="entry name" value="HisKA"/>
    <property type="match status" value="1"/>
</dbReference>
<dbReference type="SUPFAM" id="SSF55874">
    <property type="entry name" value="ATPase domain of HSP90 chaperone/DNA topoisomerase II/histidine kinase"/>
    <property type="match status" value="1"/>
</dbReference>
<keyword evidence="8" id="KW-1133">Transmembrane helix</keyword>
<dbReference type="InterPro" id="IPR003661">
    <property type="entry name" value="HisK_dim/P_dom"/>
</dbReference>
<comment type="catalytic activity">
    <reaction evidence="1">
        <text>ATP + protein L-histidine = ADP + protein N-phospho-L-histidine.</text>
        <dbReference type="EC" id="2.7.13.3"/>
    </reaction>
</comment>
<organism evidence="13 14">
    <name type="scientific">Lipingzhangella halophila</name>
    <dbReference type="NCBI Taxonomy" id="1783352"/>
    <lineage>
        <taxon>Bacteria</taxon>
        <taxon>Bacillati</taxon>
        <taxon>Actinomycetota</taxon>
        <taxon>Actinomycetes</taxon>
        <taxon>Streptosporangiales</taxon>
        <taxon>Nocardiopsidaceae</taxon>
        <taxon>Lipingzhangella</taxon>
    </lineage>
</organism>
<dbReference type="Gene3D" id="6.10.340.10">
    <property type="match status" value="1"/>
</dbReference>
<evidence type="ECO:0000256" key="9">
    <source>
        <dbReference type="ARBA" id="ARBA00023012"/>
    </source>
</evidence>
<dbReference type="SMART" id="SM00304">
    <property type="entry name" value="HAMP"/>
    <property type="match status" value="1"/>
</dbReference>
<evidence type="ECO:0000259" key="12">
    <source>
        <dbReference type="PROSITE" id="PS50885"/>
    </source>
</evidence>
<evidence type="ECO:0000259" key="11">
    <source>
        <dbReference type="PROSITE" id="PS50109"/>
    </source>
</evidence>
<evidence type="ECO:0000313" key="13">
    <source>
        <dbReference type="EMBL" id="MBB4929659.1"/>
    </source>
</evidence>
<dbReference type="PROSITE" id="PS50109">
    <property type="entry name" value="HIS_KIN"/>
    <property type="match status" value="1"/>
</dbReference>
<feature type="domain" description="HAMP" evidence="12">
    <location>
        <begin position="195"/>
        <end position="248"/>
    </location>
</feature>
<dbReference type="PROSITE" id="PS50885">
    <property type="entry name" value="HAMP"/>
    <property type="match status" value="1"/>
</dbReference>
<evidence type="ECO:0000256" key="10">
    <source>
        <dbReference type="ARBA" id="ARBA00023136"/>
    </source>
</evidence>
<keyword evidence="7 13" id="KW-0418">Kinase</keyword>